<dbReference type="InterPro" id="IPR013830">
    <property type="entry name" value="SGNH_hydro"/>
</dbReference>
<dbReference type="EMBL" id="WHNY01000060">
    <property type="protein sequence ID" value="NOU66122.1"/>
    <property type="molecule type" value="Genomic_DNA"/>
</dbReference>
<dbReference type="PANTHER" id="PTHR30383:SF5">
    <property type="entry name" value="SGNH HYDROLASE-TYPE ESTERASE DOMAIN-CONTAINING PROTEIN"/>
    <property type="match status" value="1"/>
</dbReference>
<accession>A0ABX1XCL4</accession>
<gene>
    <name evidence="2" type="ORF">GC096_18965</name>
</gene>
<dbReference type="Gene3D" id="3.40.50.1110">
    <property type="entry name" value="SGNH hydrolase"/>
    <property type="match status" value="1"/>
</dbReference>
<dbReference type="InterPro" id="IPR051532">
    <property type="entry name" value="Ester_Hydrolysis_Enzymes"/>
</dbReference>
<comment type="caution">
    <text evidence="2">The sequence shown here is derived from an EMBL/GenBank/DDBJ whole genome shotgun (WGS) entry which is preliminary data.</text>
</comment>
<reference evidence="2 3" key="1">
    <citation type="submission" date="2019-10" db="EMBL/GenBank/DDBJ databases">
        <title>Description of Paenibacillus humi sp. nov.</title>
        <authorList>
            <person name="Carlier A."/>
            <person name="Qi S."/>
        </authorList>
    </citation>
    <scope>NUCLEOTIDE SEQUENCE [LARGE SCALE GENOMIC DNA]</scope>
    <source>
        <strain evidence="2 3">LMG 31461</strain>
    </source>
</reference>
<dbReference type="PANTHER" id="PTHR30383">
    <property type="entry name" value="THIOESTERASE 1/PROTEASE 1/LYSOPHOSPHOLIPASE L1"/>
    <property type="match status" value="1"/>
</dbReference>
<protein>
    <submittedName>
        <fullName evidence="2">GDSL family lipase</fullName>
    </submittedName>
</protein>
<dbReference type="Pfam" id="PF13472">
    <property type="entry name" value="Lipase_GDSL_2"/>
    <property type="match status" value="1"/>
</dbReference>
<name>A0ABX1XCL4_9BACL</name>
<dbReference type="RefSeq" id="WP_171632388.1">
    <property type="nucleotide sequence ID" value="NZ_WHNY01000060.1"/>
</dbReference>
<sequence>MKIAKGQKILFIGDSITDCERARPIGEGLYGGVGKGYVSLIDALLQSGYPELGIRVVNMGVSANNVRDLKARWETDVINQQPDWLIIMIGINDVWRQFHSPFIHTSHVYIEEYESTLRELVKDALPVTKQLVLMTPFFIEANRQDDMRTTMDQYGIVVKRIAEEIDALFIDTQAAFDSVLKELYSASLALDRVHLTQAGHMVLARAFLNKIAFEWSKD</sequence>
<evidence type="ECO:0000313" key="2">
    <source>
        <dbReference type="EMBL" id="NOU66122.1"/>
    </source>
</evidence>
<dbReference type="InterPro" id="IPR036514">
    <property type="entry name" value="SGNH_hydro_sf"/>
</dbReference>
<evidence type="ECO:0000259" key="1">
    <source>
        <dbReference type="Pfam" id="PF13472"/>
    </source>
</evidence>
<evidence type="ECO:0000313" key="3">
    <source>
        <dbReference type="Proteomes" id="UP000653578"/>
    </source>
</evidence>
<organism evidence="2 3">
    <name type="scientific">Paenibacillus plantarum</name>
    <dbReference type="NCBI Taxonomy" id="2654975"/>
    <lineage>
        <taxon>Bacteria</taxon>
        <taxon>Bacillati</taxon>
        <taxon>Bacillota</taxon>
        <taxon>Bacilli</taxon>
        <taxon>Bacillales</taxon>
        <taxon>Paenibacillaceae</taxon>
        <taxon>Paenibacillus</taxon>
    </lineage>
</organism>
<proteinExistence type="predicted"/>
<feature type="domain" description="SGNH hydrolase-type esterase" evidence="1">
    <location>
        <begin position="11"/>
        <end position="200"/>
    </location>
</feature>
<keyword evidence="3" id="KW-1185">Reference proteome</keyword>
<dbReference type="SUPFAM" id="SSF52266">
    <property type="entry name" value="SGNH hydrolase"/>
    <property type="match status" value="1"/>
</dbReference>
<dbReference type="CDD" id="cd01834">
    <property type="entry name" value="SGNH_hydrolase_like_2"/>
    <property type="match status" value="1"/>
</dbReference>
<dbReference type="Proteomes" id="UP000653578">
    <property type="component" value="Unassembled WGS sequence"/>
</dbReference>